<sequence>MDLWKTCPNMICGNEMQTVFDRAKISTLDLLMLDPIEISKKTSMTVAEVEELIEKVVKGCIPEVQNVLRKERQRFLTTGDWKIDRFLSGGIPLGHVLEIADSGTGKSQFCLQLCLTVQLPQILGGLEKEAIYISTEIGLSTKRLFEIAHGLGNKLRREHPEVDICLDGFGDRVHCITCVDLEEQDHVIHFQLPVALEKYNAGVVILDNIATHYRAEYDTSKVYSQTKTSDMAKSNLVDLVNRSRDLVKLGAHLRSLANKHQCAVIVVNQVSDKIRHNTETLWDLNYQGAWFQGWDHGEYPCKVPSLGFVWSNNIHSRILLLRSSFEATRMSPSRALRIVFSPFCAPAQIDIDIKYEGLRYVSPRKNDMSAIYKSYIKKETKKKTKPSPNRESDGDTYVENEDTSKQVNCLNGFKRIRQKVLVLSSRGITFRQRHLMKDLVDMLPHSKKDTKFDMKSKLYHLNEVAELYNCNNIMFFEARKHQDLYIWIAKAPNGPTVKFHIQNKVHTMDDLNLNGNCLKGSRPILSFDASFDMEPHTRLVKELLSQVLGVPKGARGSKPFIDHVLTFSIADNKIWFRNYQIVENKSENRGSSDLDTDISLVEIGPRFVMTIISVLEGSFGGPVIYENKEFITPSRMRSFIKKEKSNKYYNRKIAQAGKSMKENTLPIDPLGNSALFKD</sequence>
<comment type="caution">
    <text evidence="1">The sequence shown here is derived from an EMBL/GenBank/DDBJ whole genome shotgun (WGS) entry which is preliminary data.</text>
</comment>
<organism evidence="1 2">
    <name type="scientific">Pneumocystis oryctolagi</name>
    <dbReference type="NCBI Taxonomy" id="42067"/>
    <lineage>
        <taxon>Eukaryota</taxon>
        <taxon>Fungi</taxon>
        <taxon>Dikarya</taxon>
        <taxon>Ascomycota</taxon>
        <taxon>Taphrinomycotina</taxon>
        <taxon>Pneumocystomycetes</taxon>
        <taxon>Pneumocystaceae</taxon>
        <taxon>Pneumocystis</taxon>
    </lineage>
</organism>
<name>A0ACB7CIJ7_9ASCO</name>
<dbReference type="Proteomes" id="UP000768646">
    <property type="component" value="Unassembled WGS sequence"/>
</dbReference>
<evidence type="ECO:0000313" key="2">
    <source>
        <dbReference type="Proteomes" id="UP000768646"/>
    </source>
</evidence>
<accession>A0ACB7CIJ7</accession>
<evidence type="ECO:0000313" key="1">
    <source>
        <dbReference type="EMBL" id="KAG4305599.1"/>
    </source>
</evidence>
<proteinExistence type="predicted"/>
<gene>
    <name evidence="1" type="ORF">PORY_001155</name>
</gene>
<protein>
    <submittedName>
        <fullName evidence="1">Uncharacterized protein</fullName>
    </submittedName>
</protein>
<dbReference type="EMBL" id="JABTEG010000003">
    <property type="protein sequence ID" value="KAG4305599.1"/>
    <property type="molecule type" value="Genomic_DNA"/>
</dbReference>
<keyword evidence="2" id="KW-1185">Reference proteome</keyword>
<reference evidence="1 2" key="1">
    <citation type="journal article" date="2021" name="Commun. Biol.">
        <title>Genomic insights into the host specific adaptation of the Pneumocystis genus.</title>
        <authorList>
            <person name="Cisse O.H."/>
            <person name="Ma L."/>
            <person name="Dekker J.P."/>
            <person name="Khil P.P."/>
            <person name="Youn J.-H."/>
            <person name="Brenchley J.M."/>
            <person name="Blair R."/>
            <person name="Pahar B."/>
            <person name="Chabe M."/>
            <person name="Van Rompay K.K.A."/>
            <person name="Keesler R."/>
            <person name="Sukura A."/>
            <person name="Hirsch V."/>
            <person name="Kutty G."/>
            <person name="Liu Y."/>
            <person name="Peng L."/>
            <person name="Chen J."/>
            <person name="Song J."/>
            <person name="Weissenbacher-Lang C."/>
            <person name="Xu J."/>
            <person name="Upham N.S."/>
            <person name="Stajich J.E."/>
            <person name="Cuomo C.A."/>
            <person name="Cushion M.T."/>
            <person name="Kovacs J.A."/>
        </authorList>
    </citation>
    <scope>NUCLEOTIDE SEQUENCE [LARGE SCALE GENOMIC DNA]</scope>
    <source>
        <strain evidence="1 2">RABM</strain>
    </source>
</reference>